<reference evidence="1" key="1">
    <citation type="journal article" date="2015" name="Nature">
        <title>Complex archaea that bridge the gap between prokaryotes and eukaryotes.</title>
        <authorList>
            <person name="Spang A."/>
            <person name="Saw J.H."/>
            <person name="Jorgensen S.L."/>
            <person name="Zaremba-Niedzwiedzka K."/>
            <person name="Martijn J."/>
            <person name="Lind A.E."/>
            <person name="van Eijk R."/>
            <person name="Schleper C."/>
            <person name="Guy L."/>
            <person name="Ettema T.J."/>
        </authorList>
    </citation>
    <scope>NUCLEOTIDE SEQUENCE</scope>
</reference>
<protein>
    <submittedName>
        <fullName evidence="1">Uncharacterized protein</fullName>
    </submittedName>
</protein>
<dbReference type="AlphaFoldDB" id="A0A0F9KQD9"/>
<dbReference type="EMBL" id="LAZR01008717">
    <property type="protein sequence ID" value="KKM76971.1"/>
    <property type="molecule type" value="Genomic_DNA"/>
</dbReference>
<gene>
    <name evidence="1" type="ORF">LCGC14_1374800</name>
</gene>
<comment type="caution">
    <text evidence="1">The sequence shown here is derived from an EMBL/GenBank/DDBJ whole genome shotgun (WGS) entry which is preliminary data.</text>
</comment>
<evidence type="ECO:0000313" key="1">
    <source>
        <dbReference type="EMBL" id="KKM76971.1"/>
    </source>
</evidence>
<name>A0A0F9KQD9_9ZZZZ</name>
<organism evidence="1">
    <name type="scientific">marine sediment metagenome</name>
    <dbReference type="NCBI Taxonomy" id="412755"/>
    <lineage>
        <taxon>unclassified sequences</taxon>
        <taxon>metagenomes</taxon>
        <taxon>ecological metagenomes</taxon>
    </lineage>
</organism>
<sequence length="59" mass="6219">MAVGDLVASSPVLVDSNDPVLIKSTIDALNLAATTDFLFVVPVAQQNKFAIFKVERASA</sequence>
<proteinExistence type="predicted"/>
<accession>A0A0F9KQD9</accession>